<dbReference type="InterPro" id="IPR051335">
    <property type="entry name" value="Alanyl-tRNA_Editing_Enzymes"/>
</dbReference>
<evidence type="ECO:0000256" key="2">
    <source>
        <dbReference type="ARBA" id="ARBA00004496"/>
    </source>
</evidence>
<dbReference type="Pfam" id="PF01411">
    <property type="entry name" value="tRNA-synt_2c"/>
    <property type="match status" value="1"/>
</dbReference>
<dbReference type="PANTHER" id="PTHR43462">
    <property type="entry name" value="ALANYL-TRNA EDITING PROTEIN"/>
    <property type="match status" value="1"/>
</dbReference>
<reference evidence="6 7" key="1">
    <citation type="submission" date="2018-06" db="EMBL/GenBank/DDBJ databases">
        <authorList>
            <consortium name="Pathogen Informatics"/>
            <person name="Doyle S."/>
        </authorList>
    </citation>
    <scope>NUCLEOTIDE SEQUENCE [LARGE SCALE GENOMIC DNA]</scope>
    <source>
        <strain evidence="6 7">NCTC13163</strain>
    </source>
</reference>
<gene>
    <name evidence="6" type="primary">alaS_2</name>
    <name evidence="6" type="ORF">NCTC13163_02548</name>
</gene>
<dbReference type="PROSITE" id="PS50860">
    <property type="entry name" value="AA_TRNA_LIGASE_II_ALA"/>
    <property type="match status" value="1"/>
</dbReference>
<dbReference type="InterPro" id="IPR009000">
    <property type="entry name" value="Transl_B-barrel_sf"/>
</dbReference>
<evidence type="ECO:0000313" key="6">
    <source>
        <dbReference type="EMBL" id="STO09147.1"/>
    </source>
</evidence>
<evidence type="ECO:0000256" key="4">
    <source>
        <dbReference type="ARBA" id="ARBA00022833"/>
    </source>
</evidence>
<keyword evidence="6" id="KW-0436">Ligase</keyword>
<keyword evidence="3" id="KW-0479">Metal-binding</keyword>
<dbReference type="GO" id="GO:0005524">
    <property type="term" value="F:ATP binding"/>
    <property type="evidence" value="ECO:0007669"/>
    <property type="project" value="InterPro"/>
</dbReference>
<organism evidence="6 7">
    <name type="scientific">Exiguobacterium aurantiacum</name>
    <dbReference type="NCBI Taxonomy" id="33987"/>
    <lineage>
        <taxon>Bacteria</taxon>
        <taxon>Bacillati</taxon>
        <taxon>Bacillota</taxon>
        <taxon>Bacilli</taxon>
        <taxon>Bacillales</taxon>
        <taxon>Bacillales Family XII. Incertae Sedis</taxon>
        <taxon>Exiguobacterium</taxon>
    </lineage>
</organism>
<dbReference type="Gene3D" id="3.30.980.10">
    <property type="entry name" value="Threonyl-trna Synthetase, Chain A, domain 2"/>
    <property type="match status" value="1"/>
</dbReference>
<dbReference type="InterPro" id="IPR012947">
    <property type="entry name" value="tRNA_SAD"/>
</dbReference>
<comment type="cofactor">
    <cofactor evidence="1">
        <name>Zn(2+)</name>
        <dbReference type="ChEBI" id="CHEBI:29105"/>
    </cofactor>
</comment>
<dbReference type="RefSeq" id="WP_029336042.1">
    <property type="nucleotide sequence ID" value="NZ_UGGP01000001.1"/>
</dbReference>
<dbReference type="AlphaFoldDB" id="A0A377FWF6"/>
<dbReference type="OrthoDB" id="9812949at2"/>
<evidence type="ECO:0000313" key="7">
    <source>
        <dbReference type="Proteomes" id="UP000254060"/>
    </source>
</evidence>
<dbReference type="Gene3D" id="2.40.30.130">
    <property type="match status" value="1"/>
</dbReference>
<accession>A0A377FWF6</accession>
<protein>
    <submittedName>
        <fullName evidence="6">Alanine--tRNA ligase</fullName>
        <ecNumber evidence="6">6.1.1.7</ecNumber>
    </submittedName>
</protein>
<dbReference type="GO" id="GO:0006419">
    <property type="term" value="P:alanyl-tRNA aminoacylation"/>
    <property type="evidence" value="ECO:0007669"/>
    <property type="project" value="InterPro"/>
</dbReference>
<dbReference type="GO" id="GO:0004813">
    <property type="term" value="F:alanine-tRNA ligase activity"/>
    <property type="evidence" value="ECO:0007669"/>
    <property type="project" value="UniProtKB-EC"/>
</dbReference>
<feature type="domain" description="Alanyl-transfer RNA synthetases family profile" evidence="5">
    <location>
        <begin position="1"/>
        <end position="227"/>
    </location>
</feature>
<comment type="subcellular location">
    <subcellularLocation>
        <location evidence="2">Cytoplasm</location>
    </subcellularLocation>
</comment>
<dbReference type="GO" id="GO:0046872">
    <property type="term" value="F:metal ion binding"/>
    <property type="evidence" value="ECO:0007669"/>
    <property type="project" value="UniProtKB-KW"/>
</dbReference>
<dbReference type="GO" id="GO:0003676">
    <property type="term" value="F:nucleic acid binding"/>
    <property type="evidence" value="ECO:0007669"/>
    <property type="project" value="InterPro"/>
</dbReference>
<evidence type="ECO:0000256" key="3">
    <source>
        <dbReference type="ARBA" id="ARBA00022723"/>
    </source>
</evidence>
<proteinExistence type="predicted"/>
<dbReference type="PANTHER" id="PTHR43462:SF1">
    <property type="entry name" value="ALANYL-TRNA EDITING PROTEIN AARSD1"/>
    <property type="match status" value="1"/>
</dbReference>
<dbReference type="InterPro" id="IPR018164">
    <property type="entry name" value="Ala-tRNA-synth_IIc_N"/>
</dbReference>
<dbReference type="SUPFAM" id="SSF50447">
    <property type="entry name" value="Translation proteins"/>
    <property type="match status" value="1"/>
</dbReference>
<dbReference type="SMART" id="SM00863">
    <property type="entry name" value="tRNA_SAD"/>
    <property type="match status" value="1"/>
</dbReference>
<dbReference type="EC" id="6.1.1.7" evidence="6"/>
<dbReference type="SUPFAM" id="SSF55186">
    <property type="entry name" value="ThrRS/AlaRS common domain"/>
    <property type="match status" value="1"/>
</dbReference>
<dbReference type="Pfam" id="PF07973">
    <property type="entry name" value="tRNA_SAD"/>
    <property type="match status" value="1"/>
</dbReference>
<evidence type="ECO:0000259" key="5">
    <source>
        <dbReference type="PROSITE" id="PS50860"/>
    </source>
</evidence>
<dbReference type="InterPro" id="IPR018163">
    <property type="entry name" value="Thr/Ala-tRNA-synth_IIc_edit"/>
</dbReference>
<evidence type="ECO:0000256" key="1">
    <source>
        <dbReference type="ARBA" id="ARBA00001947"/>
    </source>
</evidence>
<dbReference type="InterPro" id="IPR018165">
    <property type="entry name" value="Ala-tRNA-synth_IIc_core"/>
</dbReference>
<name>A0A377FWF6_9BACL</name>
<dbReference type="GO" id="GO:0005737">
    <property type="term" value="C:cytoplasm"/>
    <property type="evidence" value="ECO:0007669"/>
    <property type="project" value="UniProtKB-SubCell"/>
</dbReference>
<keyword evidence="4" id="KW-0862">Zinc</keyword>
<sequence length="386" mass="42478">MGEWQFETTVTAQRKDERGHWIALQETHFYAEGGGQPADAGTIADETVQDVQQVDDVVWHLLERPLEVGTAATAQVDEASRHDHSIQHTAQHVLTAVLEDRYGIETLSFGIGPEESSLEIGTNAFDWSSVESLERDVQHLIFENRPITVHTLLDGEIDRARLRKPTDRTGMIRIVEIEGLDYNACGGTHVVSTGQLGTVHVTSVKKVRGNVRLTYVAGARALRAVQSSRDALRQVHQTLSTTNETVAARVVEERNARIEREKEVKALEARVAKAKVAAFLQEDNYVITHIGKTEGETLTTMIIERIAATGRIAVGANHTAQKLILMHDGTHDIAIGKFLKRTLDDLGIGRGGGSHKQAQARFESVLDLEKATAEVVKRLQEGVVSC</sequence>
<dbReference type="GO" id="GO:0002161">
    <property type="term" value="F:aminoacyl-tRNA deacylase activity"/>
    <property type="evidence" value="ECO:0007669"/>
    <property type="project" value="UniProtKB-ARBA"/>
</dbReference>
<dbReference type="STRING" id="1397694.GCA_000702585_03032"/>
<dbReference type="Proteomes" id="UP000254060">
    <property type="component" value="Unassembled WGS sequence"/>
</dbReference>
<dbReference type="EMBL" id="UGGP01000001">
    <property type="protein sequence ID" value="STO09147.1"/>
    <property type="molecule type" value="Genomic_DNA"/>
</dbReference>